<dbReference type="Proteomes" id="UP001642360">
    <property type="component" value="Unassembled WGS sequence"/>
</dbReference>
<evidence type="ECO:0000313" key="3">
    <source>
        <dbReference type="Proteomes" id="UP001642360"/>
    </source>
</evidence>
<dbReference type="AlphaFoldDB" id="A0ABC8R912"/>
<name>A0ABC8R912_9AQUA</name>
<sequence length="179" mass="20150">MSDSAIAEHEVGYASESLPGEAQRCLKKQKLDEENQNQHQKGKLIPYYDPDELTEEESQRYGKQVQESQGFDVEKFGSKCPFGIIMPVVNLQKGSLLHQDVTVCSILAIRAYNNDNGTNYQFTEVIKVNTYVCSGLMCFITFKAQHAAAEGDDSPKIFQARVHRGITENKVMLCRLKPN</sequence>
<proteinExistence type="predicted"/>
<feature type="region of interest" description="Disordered" evidence="1">
    <location>
        <begin position="27"/>
        <end position="49"/>
    </location>
</feature>
<reference evidence="2 3" key="1">
    <citation type="submission" date="2024-02" db="EMBL/GenBank/DDBJ databases">
        <authorList>
            <person name="Vignale AGUSTIN F."/>
            <person name="Sosa J E."/>
            <person name="Modenutti C."/>
        </authorList>
    </citation>
    <scope>NUCLEOTIDE SEQUENCE [LARGE SCALE GENOMIC DNA]</scope>
</reference>
<evidence type="ECO:0000313" key="2">
    <source>
        <dbReference type="EMBL" id="CAK9141470.1"/>
    </source>
</evidence>
<dbReference type="PANTHER" id="PTHR31260:SF28">
    <property type="entry name" value="CYSTATIN DOMAIN PROTEIN"/>
    <property type="match status" value="1"/>
</dbReference>
<keyword evidence="3" id="KW-1185">Reference proteome</keyword>
<comment type="caution">
    <text evidence="2">The sequence shown here is derived from an EMBL/GenBank/DDBJ whole genome shotgun (WGS) entry which is preliminary data.</text>
</comment>
<dbReference type="Gene3D" id="3.10.450.10">
    <property type="match status" value="1"/>
</dbReference>
<evidence type="ECO:0000256" key="1">
    <source>
        <dbReference type="SAM" id="MobiDB-lite"/>
    </source>
</evidence>
<dbReference type="SUPFAM" id="SSF54403">
    <property type="entry name" value="Cystatin/monellin"/>
    <property type="match status" value="1"/>
</dbReference>
<dbReference type="InterPro" id="IPR046350">
    <property type="entry name" value="Cystatin_sf"/>
</dbReference>
<dbReference type="PANTHER" id="PTHR31260">
    <property type="entry name" value="CYSTATIN/MONELLIN SUPERFAMILY PROTEIN"/>
    <property type="match status" value="1"/>
</dbReference>
<dbReference type="EMBL" id="CAUOFW020001136">
    <property type="protein sequence ID" value="CAK9141470.1"/>
    <property type="molecule type" value="Genomic_DNA"/>
</dbReference>
<organism evidence="2 3">
    <name type="scientific">Ilex paraguariensis</name>
    <name type="common">yerba mate</name>
    <dbReference type="NCBI Taxonomy" id="185542"/>
    <lineage>
        <taxon>Eukaryota</taxon>
        <taxon>Viridiplantae</taxon>
        <taxon>Streptophyta</taxon>
        <taxon>Embryophyta</taxon>
        <taxon>Tracheophyta</taxon>
        <taxon>Spermatophyta</taxon>
        <taxon>Magnoliopsida</taxon>
        <taxon>eudicotyledons</taxon>
        <taxon>Gunneridae</taxon>
        <taxon>Pentapetalae</taxon>
        <taxon>asterids</taxon>
        <taxon>campanulids</taxon>
        <taxon>Aquifoliales</taxon>
        <taxon>Aquifoliaceae</taxon>
        <taxon>Ilex</taxon>
    </lineage>
</organism>
<dbReference type="InterPro" id="IPR006462">
    <property type="entry name" value="MS5"/>
</dbReference>
<accession>A0ABC8R912</accession>
<gene>
    <name evidence="2" type="ORF">ILEXP_LOCUS9055</name>
</gene>
<protein>
    <submittedName>
        <fullName evidence="2">Uncharacterized protein</fullName>
    </submittedName>
</protein>